<gene>
    <name evidence="4" type="ORF">METZ01_LOCUS160771</name>
</gene>
<keyword evidence="2" id="KW-0677">Repeat</keyword>
<sequence>MITKKLGRRQFLKYVRTVGMTTMRGRGFYYPVDSAMSSDGRIYVLNRSFERATLDTIRVTMLNEDGEYFGVFGSGGIGDGEFRWPCGIAIDNQNRIYVTDEQLHRVSVFTESGDFLRHWGSKGTSEGEFDGPAGIVFDQENNVLITDSRNHRVQKFTNDGEFILAFGKHGSGNGDLNLPWGLTVSHDSDVYVADWGNDRIQRFSSDGKFVAHYGSSGRQEGEFTRPAGVIVNQEGYICVADWGNERVQVLGPDGEFIQKIRGQATNSEWANDFLGVNVEEAGARERADLEPDIDYFNDDPHEESSHIEKLLWGPVSLILDAEERLFITETNRHRIQVYERNN</sequence>
<dbReference type="AlphaFoldDB" id="A0A382B3U7"/>
<proteinExistence type="predicted"/>
<dbReference type="PROSITE" id="PS51125">
    <property type="entry name" value="NHL"/>
    <property type="match status" value="4"/>
</dbReference>
<accession>A0A382B3U7</accession>
<evidence type="ECO:0000313" key="4">
    <source>
        <dbReference type="EMBL" id="SVB07917.1"/>
    </source>
</evidence>
<dbReference type="GO" id="GO:0005576">
    <property type="term" value="C:extracellular region"/>
    <property type="evidence" value="ECO:0007669"/>
    <property type="project" value="TreeGrafter"/>
</dbReference>
<dbReference type="PANTHER" id="PTHR10680">
    <property type="entry name" value="PEPTIDYL-GLYCINE ALPHA-AMIDATING MONOOXYGENASE"/>
    <property type="match status" value="1"/>
</dbReference>
<evidence type="ECO:0000256" key="3">
    <source>
        <dbReference type="ARBA" id="ARBA00023180"/>
    </source>
</evidence>
<dbReference type="SUPFAM" id="SSF63829">
    <property type="entry name" value="Calcium-dependent phosphotriesterase"/>
    <property type="match status" value="1"/>
</dbReference>
<name>A0A382B3U7_9ZZZZ</name>
<evidence type="ECO:0000256" key="1">
    <source>
        <dbReference type="ARBA" id="ARBA00022729"/>
    </source>
</evidence>
<dbReference type="EMBL" id="UINC01027889">
    <property type="protein sequence ID" value="SVB07917.1"/>
    <property type="molecule type" value="Genomic_DNA"/>
</dbReference>
<dbReference type="CDD" id="cd05819">
    <property type="entry name" value="NHL"/>
    <property type="match status" value="1"/>
</dbReference>
<evidence type="ECO:0008006" key="5">
    <source>
        <dbReference type="Google" id="ProtNLM"/>
    </source>
</evidence>
<protein>
    <recommendedName>
        <fullName evidence="5">SMP-30/Gluconolactonase/LRE-like region domain-containing protein</fullName>
    </recommendedName>
</protein>
<dbReference type="Gene3D" id="2.120.10.30">
    <property type="entry name" value="TolB, C-terminal domain"/>
    <property type="match status" value="2"/>
</dbReference>
<dbReference type="PANTHER" id="PTHR10680:SF28">
    <property type="entry name" value="SMP-30_GLUCONOLACTONASE_LRE-LIKE REGION DOMAIN-CONTAINING PROTEIN"/>
    <property type="match status" value="1"/>
</dbReference>
<evidence type="ECO:0000256" key="2">
    <source>
        <dbReference type="ARBA" id="ARBA00022737"/>
    </source>
</evidence>
<organism evidence="4">
    <name type="scientific">marine metagenome</name>
    <dbReference type="NCBI Taxonomy" id="408172"/>
    <lineage>
        <taxon>unclassified sequences</taxon>
        <taxon>metagenomes</taxon>
        <taxon>ecological metagenomes</taxon>
    </lineage>
</organism>
<dbReference type="InterPro" id="IPR011042">
    <property type="entry name" value="6-blade_b-propeller_TolB-like"/>
</dbReference>
<dbReference type="Pfam" id="PF01436">
    <property type="entry name" value="NHL"/>
    <property type="match status" value="4"/>
</dbReference>
<reference evidence="4" key="1">
    <citation type="submission" date="2018-05" db="EMBL/GenBank/DDBJ databases">
        <authorList>
            <person name="Lanie J.A."/>
            <person name="Ng W.-L."/>
            <person name="Kazmierczak K.M."/>
            <person name="Andrzejewski T.M."/>
            <person name="Davidsen T.M."/>
            <person name="Wayne K.J."/>
            <person name="Tettelin H."/>
            <person name="Glass J.I."/>
            <person name="Rusch D."/>
            <person name="Podicherti R."/>
            <person name="Tsui H.-C.T."/>
            <person name="Winkler M.E."/>
        </authorList>
    </citation>
    <scope>NUCLEOTIDE SEQUENCE</scope>
</reference>
<keyword evidence="3" id="KW-0325">Glycoprotein</keyword>
<keyword evidence="1" id="KW-0732">Signal</keyword>
<dbReference type="InterPro" id="IPR001258">
    <property type="entry name" value="NHL_repeat"/>
</dbReference>